<dbReference type="InParanoid" id="A2FKK4"/>
<dbReference type="AlphaFoldDB" id="A2FKK4"/>
<dbReference type="RefSeq" id="XP_001307507.1">
    <property type="nucleotide sequence ID" value="XM_001307506.1"/>
</dbReference>
<keyword evidence="1" id="KW-1133">Transmembrane helix</keyword>
<protein>
    <recommendedName>
        <fullName evidence="4">Transmembrane protein</fullName>
    </recommendedName>
</protein>
<keyword evidence="1" id="KW-0472">Membrane</keyword>
<dbReference type="Proteomes" id="UP000001542">
    <property type="component" value="Unassembled WGS sequence"/>
</dbReference>
<reference evidence="2" key="2">
    <citation type="journal article" date="2007" name="Science">
        <title>Draft genome sequence of the sexually transmitted pathogen Trichomonas vaginalis.</title>
        <authorList>
            <person name="Carlton J.M."/>
            <person name="Hirt R.P."/>
            <person name="Silva J.C."/>
            <person name="Delcher A.L."/>
            <person name="Schatz M."/>
            <person name="Zhao Q."/>
            <person name="Wortman J.R."/>
            <person name="Bidwell S.L."/>
            <person name="Alsmark U.C.M."/>
            <person name="Besteiro S."/>
            <person name="Sicheritz-Ponten T."/>
            <person name="Noel C.J."/>
            <person name="Dacks J.B."/>
            <person name="Foster P.G."/>
            <person name="Simillion C."/>
            <person name="Van de Peer Y."/>
            <person name="Miranda-Saavedra D."/>
            <person name="Barton G.J."/>
            <person name="Westrop G.D."/>
            <person name="Mueller S."/>
            <person name="Dessi D."/>
            <person name="Fiori P.L."/>
            <person name="Ren Q."/>
            <person name="Paulsen I."/>
            <person name="Zhang H."/>
            <person name="Bastida-Corcuera F.D."/>
            <person name="Simoes-Barbosa A."/>
            <person name="Brown M.T."/>
            <person name="Hayes R.D."/>
            <person name="Mukherjee M."/>
            <person name="Okumura C.Y."/>
            <person name="Schneider R."/>
            <person name="Smith A.J."/>
            <person name="Vanacova S."/>
            <person name="Villalvazo M."/>
            <person name="Haas B.J."/>
            <person name="Pertea M."/>
            <person name="Feldblyum T.V."/>
            <person name="Utterback T.R."/>
            <person name="Shu C.L."/>
            <person name="Osoegawa K."/>
            <person name="de Jong P.J."/>
            <person name="Hrdy I."/>
            <person name="Horvathova L."/>
            <person name="Zubacova Z."/>
            <person name="Dolezal P."/>
            <person name="Malik S.B."/>
            <person name="Logsdon J.M. Jr."/>
            <person name="Henze K."/>
            <person name="Gupta A."/>
            <person name="Wang C.C."/>
            <person name="Dunne R.L."/>
            <person name="Upcroft J.A."/>
            <person name="Upcroft P."/>
            <person name="White O."/>
            <person name="Salzberg S.L."/>
            <person name="Tang P."/>
            <person name="Chiu C.-H."/>
            <person name="Lee Y.-S."/>
            <person name="Embley T.M."/>
            <person name="Coombs G.H."/>
            <person name="Mottram J.C."/>
            <person name="Tachezy J."/>
            <person name="Fraser-Liggett C.M."/>
            <person name="Johnson P.J."/>
        </authorList>
    </citation>
    <scope>NUCLEOTIDE SEQUENCE [LARGE SCALE GENOMIC DNA]</scope>
    <source>
        <strain evidence="2">G3</strain>
    </source>
</reference>
<dbReference type="VEuPathDB" id="TrichDB:TVAG_029700"/>
<evidence type="ECO:0000313" key="2">
    <source>
        <dbReference type="EMBL" id="EAX94577.1"/>
    </source>
</evidence>
<dbReference type="KEGG" id="tva:4752314"/>
<name>A2FKK4_TRIV3</name>
<organism evidence="2 3">
    <name type="scientific">Trichomonas vaginalis (strain ATCC PRA-98 / G3)</name>
    <dbReference type="NCBI Taxonomy" id="412133"/>
    <lineage>
        <taxon>Eukaryota</taxon>
        <taxon>Metamonada</taxon>
        <taxon>Parabasalia</taxon>
        <taxon>Trichomonadida</taxon>
        <taxon>Trichomonadidae</taxon>
        <taxon>Trichomonas</taxon>
    </lineage>
</organism>
<dbReference type="VEuPathDB" id="TrichDB:TVAGG3_1077350"/>
<reference evidence="2" key="1">
    <citation type="submission" date="2006-10" db="EMBL/GenBank/DDBJ databases">
        <authorList>
            <person name="Amadeo P."/>
            <person name="Zhao Q."/>
            <person name="Wortman J."/>
            <person name="Fraser-Liggett C."/>
            <person name="Carlton J."/>
        </authorList>
    </citation>
    <scope>NUCLEOTIDE SEQUENCE</scope>
    <source>
        <strain evidence="2">G3</strain>
    </source>
</reference>
<evidence type="ECO:0000256" key="1">
    <source>
        <dbReference type="SAM" id="Phobius"/>
    </source>
</evidence>
<proteinExistence type="predicted"/>
<feature type="transmembrane region" description="Helical" evidence="1">
    <location>
        <begin position="448"/>
        <end position="476"/>
    </location>
</feature>
<keyword evidence="1" id="KW-0812">Transmembrane</keyword>
<dbReference type="EMBL" id="DS113850">
    <property type="protein sequence ID" value="EAX94577.1"/>
    <property type="molecule type" value="Genomic_DNA"/>
</dbReference>
<keyword evidence="3" id="KW-1185">Reference proteome</keyword>
<evidence type="ECO:0000313" key="3">
    <source>
        <dbReference type="Proteomes" id="UP000001542"/>
    </source>
</evidence>
<sequence>MILLFLASLVNSKQVQDAGSYTDFIESSLTLTFNPKSNRENFLIITNPNEFKSGNKSISSIYRNPTELTFNGSNQEIHYIYLTLLKDCDYIDIVVNAGPNNKITLKASDLSVKSQYCLAFVNQNEQDYTVFRSDETNPSDKLYVSSSLTMENGGSKQNVNKELIIKNQNAVILSFITNSKSVDDGTEIGITKFEGQKSNYSIKYYYVPEYKNVFYSSSPVISSQIKFEYGPREIKLTKDPQIIEIPSGTYLTFSDSDQSCKGRAFSGLNTIDFLGYTKIVAISFISNGYIELWSSSDDKCKEIHYVAFKNSSISSCDEVITIIGQVSYKSKFSPFTNCCVYAGISKGKISISDTDKSAKFYKSDGTPYQYRKDDATIPLQLVISTKAYDDKIKFKVKDKESNKEIVIRNGRQNYMSYSISEDSIVNTNALIGDNDDNFDFDGISISKIIAIIIGFTVFIVVLGTVFIVVFICTFTYCCKRKSENSDTTTSSVTQTHVPLSLFVCFFINKALLPSKFCSMCSFYT</sequence>
<gene>
    <name evidence="2" type="ORF">TVAG_029700</name>
</gene>
<evidence type="ECO:0008006" key="4">
    <source>
        <dbReference type="Google" id="ProtNLM"/>
    </source>
</evidence>
<accession>A2FKK4</accession>